<evidence type="ECO:0000313" key="1">
    <source>
        <dbReference type="EMBL" id="URD81668.1"/>
    </source>
</evidence>
<dbReference type="OrthoDB" id="1637350at2759"/>
<evidence type="ECO:0000313" key="2">
    <source>
        <dbReference type="Proteomes" id="UP001055439"/>
    </source>
</evidence>
<reference evidence="1" key="1">
    <citation type="submission" date="2022-05" db="EMBL/GenBank/DDBJ databases">
        <title>The Musa troglodytarum L. genome provides insights into the mechanism of non-climacteric behaviour and enrichment of carotenoids.</title>
        <authorList>
            <person name="Wang J."/>
        </authorList>
    </citation>
    <scope>NUCLEOTIDE SEQUENCE</scope>
    <source>
        <tissue evidence="1">Leaf</tissue>
    </source>
</reference>
<accession>A0A9E7EQW3</accession>
<keyword evidence="2" id="KW-1185">Reference proteome</keyword>
<dbReference type="AlphaFoldDB" id="A0A9E7EQW3"/>
<dbReference type="EMBL" id="CP097503">
    <property type="protein sequence ID" value="URD81668.1"/>
    <property type="molecule type" value="Genomic_DNA"/>
</dbReference>
<organism evidence="1 2">
    <name type="scientific">Musa troglodytarum</name>
    <name type="common">fe'i banana</name>
    <dbReference type="NCBI Taxonomy" id="320322"/>
    <lineage>
        <taxon>Eukaryota</taxon>
        <taxon>Viridiplantae</taxon>
        <taxon>Streptophyta</taxon>
        <taxon>Embryophyta</taxon>
        <taxon>Tracheophyta</taxon>
        <taxon>Spermatophyta</taxon>
        <taxon>Magnoliopsida</taxon>
        <taxon>Liliopsida</taxon>
        <taxon>Zingiberales</taxon>
        <taxon>Musaceae</taxon>
        <taxon>Musa</taxon>
    </lineage>
</organism>
<dbReference type="PROSITE" id="PS51257">
    <property type="entry name" value="PROKAR_LIPOPROTEIN"/>
    <property type="match status" value="1"/>
</dbReference>
<gene>
    <name evidence="1" type="ORF">MUK42_05464</name>
</gene>
<sequence>MVKESMRWSRLLVLGLLVLVAGGLGWLGCDSISTSRVGSMASASASAAVARRSLRGTAAANESSTERSVMRYPSFV</sequence>
<proteinExistence type="predicted"/>
<keyword evidence="1" id="KW-0456">Lyase</keyword>
<name>A0A9E7EQW3_9LILI</name>
<protein>
    <submittedName>
        <fullName evidence="1">Pectate lyase</fullName>
    </submittedName>
</protein>
<dbReference type="Proteomes" id="UP001055439">
    <property type="component" value="Chromosome 10"/>
</dbReference>
<dbReference type="GO" id="GO:0016829">
    <property type="term" value="F:lyase activity"/>
    <property type="evidence" value="ECO:0007669"/>
    <property type="project" value="UniProtKB-KW"/>
</dbReference>